<accession>A0A9P3FYQ8</accession>
<dbReference type="EMBL" id="BPQB01000002">
    <property type="protein sequence ID" value="GJE85056.1"/>
    <property type="molecule type" value="Genomic_DNA"/>
</dbReference>
<comment type="caution">
    <text evidence="1">The sequence shown here is derived from an EMBL/GenBank/DDBJ whole genome shotgun (WGS) entry which is preliminary data.</text>
</comment>
<reference evidence="1 2" key="1">
    <citation type="submission" date="2021-08" db="EMBL/GenBank/DDBJ databases">
        <title>Draft Genome Sequence of Phanerochaete sordida strain YK-624.</title>
        <authorList>
            <person name="Mori T."/>
            <person name="Dohra H."/>
            <person name="Suzuki T."/>
            <person name="Kawagishi H."/>
            <person name="Hirai H."/>
        </authorList>
    </citation>
    <scope>NUCLEOTIDE SEQUENCE [LARGE SCALE GENOMIC DNA]</scope>
    <source>
        <strain evidence="1 2">YK-624</strain>
    </source>
</reference>
<organism evidence="1 2">
    <name type="scientific">Phanerochaete sordida</name>
    <dbReference type="NCBI Taxonomy" id="48140"/>
    <lineage>
        <taxon>Eukaryota</taxon>
        <taxon>Fungi</taxon>
        <taxon>Dikarya</taxon>
        <taxon>Basidiomycota</taxon>
        <taxon>Agaricomycotina</taxon>
        <taxon>Agaricomycetes</taxon>
        <taxon>Polyporales</taxon>
        <taxon>Phanerochaetaceae</taxon>
        <taxon>Phanerochaete</taxon>
    </lineage>
</organism>
<gene>
    <name evidence="1" type="ORF">PsYK624_011330</name>
</gene>
<keyword evidence="2" id="KW-1185">Reference proteome</keyword>
<name>A0A9P3FYQ8_9APHY</name>
<dbReference type="AlphaFoldDB" id="A0A9P3FYQ8"/>
<evidence type="ECO:0000313" key="2">
    <source>
        <dbReference type="Proteomes" id="UP000703269"/>
    </source>
</evidence>
<protein>
    <submittedName>
        <fullName evidence="1">Uncharacterized protein</fullName>
    </submittedName>
</protein>
<dbReference type="Proteomes" id="UP000703269">
    <property type="component" value="Unassembled WGS sequence"/>
</dbReference>
<evidence type="ECO:0000313" key="1">
    <source>
        <dbReference type="EMBL" id="GJE85056.1"/>
    </source>
</evidence>
<proteinExistence type="predicted"/>
<sequence>MVHNILSVALAEHFDSLLLGREARARLPFCAVEIEASTTRLERPDVAESLLLVSRQFYQITLHVLSAALSIPFRESSPDTRASLEENPWIELSWIRKLRSLVYSASASMEMSRIWKLGTTLPLSRCAFGRAYRAVLHLKHRKRFNRVHLRLFSDIEELQELQSRHPMSVPAPDAPDDVLQLPDAFRSVLLKQVDQARVEEVIFYKYDVYATELILQWTQCVDAVAVGRCDDLDALIWPNANRIHELVEHIRDSDSDMRRTWAYSVPLDRALGTEKLTDWCTLLRRIVEANGTSQFVSIAKDASQALLQEFEPRLERLRQEEGTMAE</sequence>